<dbReference type="PRINTS" id="PR00081">
    <property type="entry name" value="GDHRDH"/>
</dbReference>
<dbReference type="Pfam" id="PF00106">
    <property type="entry name" value="adh_short"/>
    <property type="match status" value="1"/>
</dbReference>
<accession>A0ABW2S3Q6</accession>
<evidence type="ECO:0000313" key="4">
    <source>
        <dbReference type="EMBL" id="MFC7450366.1"/>
    </source>
</evidence>
<dbReference type="PRINTS" id="PR00080">
    <property type="entry name" value="SDRFAMILY"/>
</dbReference>
<evidence type="ECO:0000313" key="5">
    <source>
        <dbReference type="Proteomes" id="UP001596484"/>
    </source>
</evidence>
<dbReference type="Gene3D" id="3.40.50.720">
    <property type="entry name" value="NAD(P)-binding Rossmann-like Domain"/>
    <property type="match status" value="1"/>
</dbReference>
<organism evidence="4 5">
    <name type="scientific">Rhodococcus daqingensis</name>
    <dbReference type="NCBI Taxonomy" id="2479363"/>
    <lineage>
        <taxon>Bacteria</taxon>
        <taxon>Bacillati</taxon>
        <taxon>Actinomycetota</taxon>
        <taxon>Actinomycetes</taxon>
        <taxon>Mycobacteriales</taxon>
        <taxon>Nocardiaceae</taxon>
        <taxon>Rhodococcus</taxon>
    </lineage>
</organism>
<evidence type="ECO:0000256" key="2">
    <source>
        <dbReference type="ARBA" id="ARBA00023002"/>
    </source>
</evidence>
<evidence type="ECO:0000256" key="1">
    <source>
        <dbReference type="ARBA" id="ARBA00006484"/>
    </source>
</evidence>
<dbReference type="EMBL" id="JBHTCS010000024">
    <property type="protein sequence ID" value="MFC7450366.1"/>
    <property type="molecule type" value="Genomic_DNA"/>
</dbReference>
<dbReference type="InterPro" id="IPR036291">
    <property type="entry name" value="NAD(P)-bd_dom_sf"/>
</dbReference>
<sequence length="272" mass="29018">MSENSFKSLTVLVTGGDKGLGYETARRFVAGGATVYLHARDLATGEEALTRLIDDGADPLRLQLVVADFTRLAEVRSLGERLAGSMPGLDVLVNNAAIAAPQGRTFTENGIEATFQVNYLAPYVLTTALAGRIESRRGRVVNVSSNLHRGGSVDFADLSRLRRGYSPLAVYAQSKLALTMFTRSLADSHPAALTAVSVYPGFLDTERPTHGPANTSVTEAARLLTMLSAPSTTVVSGQHYEMLEQMGGAALVEKPRARERLARLSAELAKAA</sequence>
<comment type="similarity">
    <text evidence="1 3">Belongs to the short-chain dehydrogenases/reductases (SDR) family.</text>
</comment>
<proteinExistence type="inferred from homology"/>
<dbReference type="PROSITE" id="PS00061">
    <property type="entry name" value="ADH_SHORT"/>
    <property type="match status" value="1"/>
</dbReference>
<keyword evidence="2" id="KW-0560">Oxidoreductase</keyword>
<name>A0ABW2S3Q6_9NOCA</name>
<evidence type="ECO:0000256" key="3">
    <source>
        <dbReference type="RuleBase" id="RU000363"/>
    </source>
</evidence>
<reference evidence="5" key="1">
    <citation type="journal article" date="2019" name="Int. J. Syst. Evol. Microbiol.">
        <title>The Global Catalogue of Microorganisms (GCM) 10K type strain sequencing project: providing services to taxonomists for standard genome sequencing and annotation.</title>
        <authorList>
            <consortium name="The Broad Institute Genomics Platform"/>
            <consortium name="The Broad Institute Genome Sequencing Center for Infectious Disease"/>
            <person name="Wu L."/>
            <person name="Ma J."/>
        </authorList>
    </citation>
    <scope>NUCLEOTIDE SEQUENCE [LARGE SCALE GENOMIC DNA]</scope>
    <source>
        <strain evidence="5">ICMP 19430</strain>
    </source>
</reference>
<protein>
    <submittedName>
        <fullName evidence="4">SDR family NAD(P)-dependent oxidoreductase</fullName>
    </submittedName>
</protein>
<dbReference type="SUPFAM" id="SSF51735">
    <property type="entry name" value="NAD(P)-binding Rossmann-fold domains"/>
    <property type="match status" value="1"/>
</dbReference>
<keyword evidence="5" id="KW-1185">Reference proteome</keyword>
<dbReference type="Proteomes" id="UP001596484">
    <property type="component" value="Unassembled WGS sequence"/>
</dbReference>
<gene>
    <name evidence="4" type="ORF">ACFQS9_20935</name>
</gene>
<dbReference type="InterPro" id="IPR002347">
    <property type="entry name" value="SDR_fam"/>
</dbReference>
<dbReference type="PANTHER" id="PTHR43157">
    <property type="entry name" value="PHOSPHATIDYLINOSITOL-GLYCAN BIOSYNTHESIS CLASS F PROTEIN-RELATED"/>
    <property type="match status" value="1"/>
</dbReference>
<dbReference type="InterPro" id="IPR020904">
    <property type="entry name" value="Sc_DH/Rdtase_CS"/>
</dbReference>
<dbReference type="PANTHER" id="PTHR43157:SF31">
    <property type="entry name" value="PHOSPHATIDYLINOSITOL-GLYCAN BIOSYNTHESIS CLASS F PROTEIN"/>
    <property type="match status" value="1"/>
</dbReference>
<dbReference type="RefSeq" id="WP_378408163.1">
    <property type="nucleotide sequence ID" value="NZ_JBHTCS010000024.1"/>
</dbReference>
<comment type="caution">
    <text evidence="4">The sequence shown here is derived from an EMBL/GenBank/DDBJ whole genome shotgun (WGS) entry which is preliminary data.</text>
</comment>